<comment type="caution">
    <text evidence="1">The sequence shown here is derived from an EMBL/GenBank/DDBJ whole genome shotgun (WGS) entry which is preliminary data.</text>
</comment>
<evidence type="ECO:0000313" key="1">
    <source>
        <dbReference type="EMBL" id="NUU74604.1"/>
    </source>
</evidence>
<dbReference type="EMBL" id="JABMCB010000154">
    <property type="protein sequence ID" value="NUU74604.1"/>
    <property type="molecule type" value="Genomic_DNA"/>
</dbReference>
<proteinExistence type="predicted"/>
<name>A0A7Y6EUE3_9BACL</name>
<dbReference type="AlphaFoldDB" id="A0A7Y6EUE3"/>
<dbReference type="RefSeq" id="WP_175394508.1">
    <property type="nucleotide sequence ID" value="NZ_JABMCB010000154.1"/>
</dbReference>
<gene>
    <name evidence="1" type="ORF">HP552_05030</name>
</gene>
<organism evidence="1 2">
    <name type="scientific">Paenibacillus xylanilyticus</name>
    <dbReference type="NCBI Taxonomy" id="248903"/>
    <lineage>
        <taxon>Bacteria</taxon>
        <taxon>Bacillati</taxon>
        <taxon>Bacillota</taxon>
        <taxon>Bacilli</taxon>
        <taxon>Bacillales</taxon>
        <taxon>Paenibacillaceae</taxon>
        <taxon>Paenibacillus</taxon>
    </lineage>
</organism>
<dbReference type="Proteomes" id="UP000526125">
    <property type="component" value="Unassembled WGS sequence"/>
</dbReference>
<sequence length="193" mass="22746">MKIPKLKYPELYQWITEFKEKTKFKRKINLKYTNGKGVLGRVTVFGNIELEKGFIKHFMSLQPNVVKFILAHEFIHIFQEELVSLHQILNSKSHRSVVLRHEMRANINGAALTGLTNEEIREAQIQLWLYEGHKRKQLNYKSGYPSRMQIIKFVSKYNRYSDDVGYELLNDYYEVSGEVPSGQIKSIKPTKFF</sequence>
<accession>A0A7Y6EUE3</accession>
<protein>
    <recommendedName>
        <fullName evidence="3">SprT-like domain-containing protein</fullName>
    </recommendedName>
</protein>
<evidence type="ECO:0000313" key="2">
    <source>
        <dbReference type="Proteomes" id="UP000526125"/>
    </source>
</evidence>
<reference evidence="1 2" key="1">
    <citation type="submission" date="2020-05" db="EMBL/GenBank/DDBJ databases">
        <title>Genome Sequencing of Type Strains.</title>
        <authorList>
            <person name="Lemaire J.F."/>
            <person name="Inderbitzin P."/>
            <person name="Gregorio O.A."/>
            <person name="Collins S.B."/>
            <person name="Wespe N."/>
            <person name="Knight-Connoni V."/>
        </authorList>
    </citation>
    <scope>NUCLEOTIDE SEQUENCE [LARGE SCALE GENOMIC DNA]</scope>
    <source>
        <strain evidence="1 2">LMG 21957</strain>
    </source>
</reference>
<keyword evidence="2" id="KW-1185">Reference proteome</keyword>
<evidence type="ECO:0008006" key="3">
    <source>
        <dbReference type="Google" id="ProtNLM"/>
    </source>
</evidence>